<sequence length="232" mass="25776">MASLVANLNSAFVPTILDAPYDPQAFDSLPGLGLAAHKFKEMDAMAKVVGPIRDLFLRHRVHTELGLGLLHKHFPIGPTQRLVDCRNVAAAWDVSDDLNAVTHKHGNSIVPRSFQLVQGKWVPYEFDFIKPSEQPQFSAQVSQKFLSELSTLLYDLSMDRIVGVRALDKHDSNLTVEVTEGKMNIMVARGDISDDQLIEALWIFGVDEDDKCHCNGFCQSSSNGHYENHSCG</sequence>
<reference evidence="1" key="1">
    <citation type="submission" date="2016-03" db="EMBL/GenBank/DDBJ databases">
        <title>Draft genome sequence of Rosellinia necatrix.</title>
        <authorList>
            <person name="Kanematsu S."/>
        </authorList>
    </citation>
    <scope>NUCLEOTIDE SEQUENCE [LARGE SCALE GENOMIC DNA]</scope>
    <source>
        <strain evidence="1">W97</strain>
    </source>
</reference>
<evidence type="ECO:0000313" key="2">
    <source>
        <dbReference type="Proteomes" id="UP000054516"/>
    </source>
</evidence>
<dbReference type="OMA" id="IEALWIF"/>
<dbReference type="AlphaFoldDB" id="A0A1S8AAU4"/>
<gene>
    <name evidence="1" type="ORF">SAMD00023353_8700040</name>
</gene>
<organism evidence="1">
    <name type="scientific">Rosellinia necatrix</name>
    <name type="common">White root-rot fungus</name>
    <dbReference type="NCBI Taxonomy" id="77044"/>
    <lineage>
        <taxon>Eukaryota</taxon>
        <taxon>Fungi</taxon>
        <taxon>Dikarya</taxon>
        <taxon>Ascomycota</taxon>
        <taxon>Pezizomycotina</taxon>
        <taxon>Sordariomycetes</taxon>
        <taxon>Xylariomycetidae</taxon>
        <taxon>Xylariales</taxon>
        <taxon>Xylariaceae</taxon>
        <taxon>Rosellinia</taxon>
    </lineage>
</organism>
<protein>
    <submittedName>
        <fullName evidence="1">Uncharacterized protein</fullName>
    </submittedName>
</protein>
<evidence type="ECO:0000313" key="1">
    <source>
        <dbReference type="EMBL" id="GAW27218.1"/>
    </source>
</evidence>
<dbReference type="STRING" id="77044.A0A1S8AAU4"/>
<accession>A0A1S8AAU4</accession>
<dbReference type="Proteomes" id="UP000054516">
    <property type="component" value="Unassembled WGS sequence"/>
</dbReference>
<name>A0A1S8AAU4_ROSNE</name>
<keyword evidence="2" id="KW-1185">Reference proteome</keyword>
<dbReference type="OrthoDB" id="2322999at2759"/>
<dbReference type="EMBL" id="DF977532">
    <property type="protein sequence ID" value="GAW27218.1"/>
    <property type="molecule type" value="Genomic_DNA"/>
</dbReference>
<proteinExistence type="predicted"/>